<organism evidence="3 4">
    <name type="scientific">Absidia repens</name>
    <dbReference type="NCBI Taxonomy" id="90262"/>
    <lineage>
        <taxon>Eukaryota</taxon>
        <taxon>Fungi</taxon>
        <taxon>Fungi incertae sedis</taxon>
        <taxon>Mucoromycota</taxon>
        <taxon>Mucoromycotina</taxon>
        <taxon>Mucoromycetes</taxon>
        <taxon>Mucorales</taxon>
        <taxon>Cunninghamellaceae</taxon>
        <taxon>Absidia</taxon>
    </lineage>
</organism>
<feature type="compositionally biased region" description="Polar residues" evidence="2">
    <location>
        <begin position="78"/>
        <end position="107"/>
    </location>
</feature>
<name>A0A1X2I256_9FUNG</name>
<feature type="coiled-coil region" evidence="1">
    <location>
        <begin position="26"/>
        <end position="53"/>
    </location>
</feature>
<comment type="caution">
    <text evidence="3">The sequence shown here is derived from an EMBL/GenBank/DDBJ whole genome shotgun (WGS) entry which is preliminary data.</text>
</comment>
<dbReference type="EMBL" id="MCGE01000033">
    <property type="protein sequence ID" value="ORZ07806.1"/>
    <property type="molecule type" value="Genomic_DNA"/>
</dbReference>
<dbReference type="AlphaFoldDB" id="A0A1X2I256"/>
<evidence type="ECO:0000256" key="1">
    <source>
        <dbReference type="SAM" id="Coils"/>
    </source>
</evidence>
<dbReference type="Proteomes" id="UP000193560">
    <property type="component" value="Unassembled WGS sequence"/>
</dbReference>
<keyword evidence="4" id="KW-1185">Reference proteome</keyword>
<keyword evidence="1" id="KW-0175">Coiled coil</keyword>
<feature type="region of interest" description="Disordered" evidence="2">
    <location>
        <begin position="78"/>
        <end position="109"/>
    </location>
</feature>
<gene>
    <name evidence="3" type="ORF">BCR42DRAFT_148007</name>
</gene>
<accession>A0A1X2I256</accession>
<dbReference type="OrthoDB" id="660555at2759"/>
<evidence type="ECO:0000313" key="3">
    <source>
        <dbReference type="EMBL" id="ORZ07806.1"/>
    </source>
</evidence>
<dbReference type="STRING" id="90262.A0A1X2I256"/>
<feature type="region of interest" description="Disordered" evidence="2">
    <location>
        <begin position="153"/>
        <end position="196"/>
    </location>
</feature>
<feature type="compositionally biased region" description="Polar residues" evidence="2">
    <location>
        <begin position="153"/>
        <end position="181"/>
    </location>
</feature>
<reference evidence="3 4" key="1">
    <citation type="submission" date="2016-07" db="EMBL/GenBank/DDBJ databases">
        <title>Pervasive Adenine N6-methylation of Active Genes in Fungi.</title>
        <authorList>
            <consortium name="DOE Joint Genome Institute"/>
            <person name="Mondo S.J."/>
            <person name="Dannebaum R.O."/>
            <person name="Kuo R.C."/>
            <person name="Labutti K."/>
            <person name="Haridas S."/>
            <person name="Kuo A."/>
            <person name="Salamov A."/>
            <person name="Ahrendt S.R."/>
            <person name="Lipzen A."/>
            <person name="Sullivan W."/>
            <person name="Andreopoulos W.B."/>
            <person name="Clum A."/>
            <person name="Lindquist E."/>
            <person name="Daum C."/>
            <person name="Ramamoorthy G.K."/>
            <person name="Gryganskyi A."/>
            <person name="Culley D."/>
            <person name="Magnuson J.K."/>
            <person name="James T.Y."/>
            <person name="O'Malley M.A."/>
            <person name="Stajich J.E."/>
            <person name="Spatafora J.W."/>
            <person name="Visel A."/>
            <person name="Grigoriev I.V."/>
        </authorList>
    </citation>
    <scope>NUCLEOTIDE SEQUENCE [LARGE SCALE GENOMIC DNA]</scope>
    <source>
        <strain evidence="3 4">NRRL 1336</strain>
    </source>
</reference>
<proteinExistence type="predicted"/>
<protein>
    <submittedName>
        <fullName evidence="3">Uncharacterized protein</fullName>
    </submittedName>
</protein>
<feature type="compositionally biased region" description="Basic and acidic residues" evidence="2">
    <location>
        <begin position="187"/>
        <end position="196"/>
    </location>
</feature>
<evidence type="ECO:0000256" key="2">
    <source>
        <dbReference type="SAM" id="MobiDB-lite"/>
    </source>
</evidence>
<sequence>MEEMKSDFDKRLSQVVQDYEQTSSVVQKLALDLQMKEDELDTLRMKYENSVKENSLLYEAFNSEIDHIFDLATTYQDAQQPQNSNTATGDHDNSGLTQTLDQRSTHPTLEAQWRKKLEMTIKERNRWHQTACELARELQDVTAYFDTMQTINDNEQGNNNVGKPAHATTTQHIPTSVSSPIVNKHSGWTDHHGGSY</sequence>
<evidence type="ECO:0000313" key="4">
    <source>
        <dbReference type="Proteomes" id="UP000193560"/>
    </source>
</evidence>